<organism evidence="7 8">
    <name type="scientific">Cajanus cajan</name>
    <name type="common">Pigeon pea</name>
    <name type="synonym">Cajanus indicus</name>
    <dbReference type="NCBI Taxonomy" id="3821"/>
    <lineage>
        <taxon>Eukaryota</taxon>
        <taxon>Viridiplantae</taxon>
        <taxon>Streptophyta</taxon>
        <taxon>Embryophyta</taxon>
        <taxon>Tracheophyta</taxon>
        <taxon>Spermatophyta</taxon>
        <taxon>Magnoliopsida</taxon>
        <taxon>eudicotyledons</taxon>
        <taxon>Gunneridae</taxon>
        <taxon>Pentapetalae</taxon>
        <taxon>rosids</taxon>
        <taxon>fabids</taxon>
        <taxon>Fabales</taxon>
        <taxon>Fabaceae</taxon>
        <taxon>Papilionoideae</taxon>
        <taxon>50 kb inversion clade</taxon>
        <taxon>NPAAA clade</taxon>
        <taxon>indigoferoid/millettioid clade</taxon>
        <taxon>Phaseoleae</taxon>
        <taxon>Cajanus</taxon>
    </lineage>
</organism>
<dbReference type="EMBL" id="AGCT01017782">
    <property type="protein sequence ID" value="KYP77291.1"/>
    <property type="molecule type" value="Genomic_DNA"/>
</dbReference>
<dbReference type="GO" id="GO:0005886">
    <property type="term" value="C:plasma membrane"/>
    <property type="evidence" value="ECO:0007669"/>
    <property type="project" value="TreeGrafter"/>
</dbReference>
<dbReference type="InterPro" id="IPR036640">
    <property type="entry name" value="ABC1_TM_sf"/>
</dbReference>
<protein>
    <submittedName>
        <fullName evidence="7">ABC transporter B family member 9</fullName>
    </submittedName>
</protein>
<dbReference type="PROSITE" id="PS50929">
    <property type="entry name" value="ABC_TM1F"/>
    <property type="match status" value="1"/>
</dbReference>
<feature type="transmembrane region" description="Helical" evidence="5">
    <location>
        <begin position="207"/>
        <end position="229"/>
    </location>
</feature>
<dbReference type="CDD" id="cd18577">
    <property type="entry name" value="ABC_6TM_Pgp_ABCB1_D1_like"/>
    <property type="match status" value="1"/>
</dbReference>
<sequence>MAHNSEDVPPSRHHERDKANQKVPFYTLFTFADRRDVAFMAIGTICAMANGWSQPIMTLILGKLINTFGSADPSNTIKEVSKVSLLFVYLAIGTGIASFLHYYVVFWYQIYNCSILIYVSAAEVACWMMTGERQAARIRGLYLKTILKQDIAFFDTETTTGEVIGRMSGDTILIQDAMGEKVGKFMQLASTFFGGFLIAFVRGWRLAVVLLACIPCVIVTGGVLSMLMAKMSSRGQAAYAEAGNVVEQTVGAIRTVASFTGEKKAIEKYNIKLKDAYKTMVQQGIASGLGMGSLLLIVFCTYALAMWYGSKLVVERGYNGGTVITVIVALMTGGM</sequence>
<dbReference type="AlphaFoldDB" id="A0A151UDH6"/>
<evidence type="ECO:0000313" key="8">
    <source>
        <dbReference type="Proteomes" id="UP000075243"/>
    </source>
</evidence>
<evidence type="ECO:0000256" key="3">
    <source>
        <dbReference type="ARBA" id="ARBA00022989"/>
    </source>
</evidence>
<proteinExistence type="predicted"/>
<dbReference type="GO" id="GO:0140359">
    <property type="term" value="F:ABC-type transporter activity"/>
    <property type="evidence" value="ECO:0007669"/>
    <property type="project" value="InterPro"/>
</dbReference>
<keyword evidence="2 5" id="KW-0812">Transmembrane</keyword>
<gene>
    <name evidence="7" type="ORF">KK1_049808</name>
</gene>
<feature type="transmembrane region" description="Helical" evidence="5">
    <location>
        <begin position="284"/>
        <end position="305"/>
    </location>
</feature>
<feature type="domain" description="ABC transmembrane type-1" evidence="6">
    <location>
        <begin position="41"/>
        <end position="335"/>
    </location>
</feature>
<feature type="transmembrane region" description="Helical" evidence="5">
    <location>
        <begin position="109"/>
        <end position="129"/>
    </location>
</feature>
<dbReference type="SUPFAM" id="SSF90123">
    <property type="entry name" value="ABC transporter transmembrane region"/>
    <property type="match status" value="1"/>
</dbReference>
<comment type="caution">
    <text evidence="7">The sequence shown here is derived from an EMBL/GenBank/DDBJ whole genome shotgun (WGS) entry which is preliminary data.</text>
</comment>
<feature type="transmembrane region" description="Helical" evidence="5">
    <location>
        <begin position="185"/>
        <end position="201"/>
    </location>
</feature>
<reference evidence="7" key="1">
    <citation type="journal article" date="2012" name="Nat. Biotechnol.">
        <title>Draft genome sequence of pigeonpea (Cajanus cajan), an orphan legume crop of resource-poor farmers.</title>
        <authorList>
            <person name="Varshney R.K."/>
            <person name="Chen W."/>
            <person name="Li Y."/>
            <person name="Bharti A.K."/>
            <person name="Saxena R.K."/>
            <person name="Schlueter J.A."/>
            <person name="Donoghue M.T."/>
            <person name="Azam S."/>
            <person name="Fan G."/>
            <person name="Whaley A.M."/>
            <person name="Farmer A.D."/>
            <person name="Sheridan J."/>
            <person name="Iwata A."/>
            <person name="Tuteja R."/>
            <person name="Penmetsa R.V."/>
            <person name="Wu W."/>
            <person name="Upadhyaya H.D."/>
            <person name="Yang S.P."/>
            <person name="Shah T."/>
            <person name="Saxena K.B."/>
            <person name="Michael T."/>
            <person name="McCombie W.R."/>
            <person name="Yang B."/>
            <person name="Zhang G."/>
            <person name="Yang H."/>
            <person name="Wang J."/>
            <person name="Spillane C."/>
            <person name="Cook D.R."/>
            <person name="May G.D."/>
            <person name="Xu X."/>
            <person name="Jackson S.A."/>
        </authorList>
    </citation>
    <scope>NUCLEOTIDE SEQUENCE [LARGE SCALE GENOMIC DNA]</scope>
</reference>
<feature type="transmembrane region" description="Helical" evidence="5">
    <location>
        <begin position="83"/>
        <end position="103"/>
    </location>
</feature>
<keyword evidence="3 5" id="KW-1133">Transmembrane helix</keyword>
<evidence type="ECO:0000256" key="1">
    <source>
        <dbReference type="ARBA" id="ARBA00004141"/>
    </source>
</evidence>
<evidence type="ECO:0000256" key="5">
    <source>
        <dbReference type="SAM" id="Phobius"/>
    </source>
</evidence>
<feature type="transmembrane region" description="Helical" evidence="5">
    <location>
        <begin position="37"/>
        <end position="62"/>
    </location>
</feature>
<keyword evidence="8" id="KW-1185">Reference proteome</keyword>
<keyword evidence="4 5" id="KW-0472">Membrane</keyword>
<evidence type="ECO:0000259" key="6">
    <source>
        <dbReference type="PROSITE" id="PS50929"/>
    </source>
</evidence>
<dbReference type="PANTHER" id="PTHR24222">
    <property type="entry name" value="ABC TRANSPORTER B FAMILY"/>
    <property type="match status" value="1"/>
</dbReference>
<dbReference type="InterPro" id="IPR039421">
    <property type="entry name" value="Type_1_exporter"/>
</dbReference>
<accession>A0A151UDH6</accession>
<name>A0A151UDH6_CAJCA</name>
<evidence type="ECO:0000313" key="7">
    <source>
        <dbReference type="EMBL" id="KYP77291.1"/>
    </source>
</evidence>
<dbReference type="Pfam" id="PF00664">
    <property type="entry name" value="ABC_membrane"/>
    <property type="match status" value="1"/>
</dbReference>
<dbReference type="PANTHER" id="PTHR24222:SF50">
    <property type="entry name" value="ABC TRANSPORTER B FAMILY MEMBER 9-LIKE ISOFORM X2"/>
    <property type="match status" value="1"/>
</dbReference>
<evidence type="ECO:0000256" key="4">
    <source>
        <dbReference type="ARBA" id="ARBA00023136"/>
    </source>
</evidence>
<evidence type="ECO:0000256" key="2">
    <source>
        <dbReference type="ARBA" id="ARBA00022692"/>
    </source>
</evidence>
<feature type="transmembrane region" description="Helical" evidence="5">
    <location>
        <begin position="317"/>
        <end position="334"/>
    </location>
</feature>
<dbReference type="OMA" id="NILTIMM"/>
<comment type="subcellular location">
    <subcellularLocation>
        <location evidence="1">Membrane</location>
        <topology evidence="1">Multi-pass membrane protein</topology>
    </subcellularLocation>
</comment>
<dbReference type="Gene3D" id="1.20.1560.10">
    <property type="entry name" value="ABC transporter type 1, transmembrane domain"/>
    <property type="match status" value="1"/>
</dbReference>
<dbReference type="Proteomes" id="UP000075243">
    <property type="component" value="Unassembled WGS sequence"/>
</dbReference>
<dbReference type="InterPro" id="IPR011527">
    <property type="entry name" value="ABC1_TM_dom"/>
</dbReference>
<dbReference type="Gramene" id="C.cajan_47034.t">
    <property type="protein sequence ID" value="C.cajan_47034.t"/>
    <property type="gene ID" value="C.cajan_47034"/>
</dbReference>
<dbReference type="GO" id="GO:0005524">
    <property type="term" value="F:ATP binding"/>
    <property type="evidence" value="ECO:0007669"/>
    <property type="project" value="InterPro"/>
</dbReference>